<dbReference type="EMBL" id="FNIG01000004">
    <property type="protein sequence ID" value="SDN37027.1"/>
    <property type="molecule type" value="Genomic_DNA"/>
</dbReference>
<dbReference type="GO" id="GO:0052621">
    <property type="term" value="F:diguanylate cyclase activity"/>
    <property type="evidence" value="ECO:0007669"/>
    <property type="project" value="TreeGrafter"/>
</dbReference>
<feature type="transmembrane region" description="Helical" evidence="2">
    <location>
        <begin position="260"/>
        <end position="280"/>
    </location>
</feature>
<name>A0A1H0AUA4_9BACI</name>
<reference evidence="4 5" key="1">
    <citation type="submission" date="2016-10" db="EMBL/GenBank/DDBJ databases">
        <authorList>
            <person name="de Groot N.N."/>
        </authorList>
    </citation>
    <scope>NUCLEOTIDE SEQUENCE [LARGE SCALE GENOMIC DNA]</scope>
    <source>
        <strain evidence="4 5">CGMCC 1.3442</strain>
    </source>
</reference>
<dbReference type="CDD" id="cd01949">
    <property type="entry name" value="GGDEF"/>
    <property type="match status" value="1"/>
</dbReference>
<proteinExistence type="predicted"/>
<dbReference type="SUPFAM" id="SSF49785">
    <property type="entry name" value="Galactose-binding domain-like"/>
    <property type="match status" value="1"/>
</dbReference>
<keyword evidence="2" id="KW-0472">Membrane</keyword>
<dbReference type="InterPro" id="IPR011623">
    <property type="entry name" value="7TMR_DISM_rcpt_extracell_dom1"/>
</dbReference>
<dbReference type="NCBIfam" id="TIGR00254">
    <property type="entry name" value="GGDEF"/>
    <property type="match status" value="1"/>
</dbReference>
<feature type="transmembrane region" description="Helical" evidence="2">
    <location>
        <begin position="318"/>
        <end position="338"/>
    </location>
</feature>
<keyword evidence="5" id="KW-1185">Reference proteome</keyword>
<dbReference type="GO" id="GO:0005886">
    <property type="term" value="C:plasma membrane"/>
    <property type="evidence" value="ECO:0007669"/>
    <property type="project" value="TreeGrafter"/>
</dbReference>
<evidence type="ECO:0000256" key="1">
    <source>
        <dbReference type="SAM" id="Coils"/>
    </source>
</evidence>
<dbReference type="RefSeq" id="WP_176752995.1">
    <property type="nucleotide sequence ID" value="NZ_BJVZ01000016.1"/>
</dbReference>
<dbReference type="SMART" id="SM00267">
    <property type="entry name" value="GGDEF"/>
    <property type="match status" value="1"/>
</dbReference>
<dbReference type="InterPro" id="IPR050469">
    <property type="entry name" value="Diguanylate_Cyclase"/>
</dbReference>
<feature type="domain" description="GGDEF" evidence="3">
    <location>
        <begin position="475"/>
        <end position="608"/>
    </location>
</feature>
<organism evidence="4 5">
    <name type="scientific">Tenuibacillus multivorans</name>
    <dbReference type="NCBI Taxonomy" id="237069"/>
    <lineage>
        <taxon>Bacteria</taxon>
        <taxon>Bacillati</taxon>
        <taxon>Bacillota</taxon>
        <taxon>Bacilli</taxon>
        <taxon>Bacillales</taxon>
        <taxon>Bacillaceae</taxon>
        <taxon>Tenuibacillus</taxon>
    </lineage>
</organism>
<keyword evidence="1" id="KW-0175">Coiled coil</keyword>
<dbReference type="Gene3D" id="3.30.70.270">
    <property type="match status" value="1"/>
</dbReference>
<protein>
    <submittedName>
        <fullName evidence="4">Diguanylate cyclase (GGDEF) domain-containing protein</fullName>
    </submittedName>
</protein>
<dbReference type="PANTHER" id="PTHR45138">
    <property type="entry name" value="REGULATORY COMPONENTS OF SENSORY TRANSDUCTION SYSTEM"/>
    <property type="match status" value="1"/>
</dbReference>
<feature type="transmembrane region" description="Helical" evidence="2">
    <location>
        <begin position="196"/>
        <end position="216"/>
    </location>
</feature>
<dbReference type="InterPro" id="IPR000160">
    <property type="entry name" value="GGDEF_dom"/>
</dbReference>
<dbReference type="InterPro" id="IPR029787">
    <property type="entry name" value="Nucleotide_cyclase"/>
</dbReference>
<dbReference type="SUPFAM" id="SSF55073">
    <property type="entry name" value="Nucleotide cyclase"/>
    <property type="match status" value="1"/>
</dbReference>
<dbReference type="PROSITE" id="PS50887">
    <property type="entry name" value="GGDEF"/>
    <property type="match status" value="1"/>
</dbReference>
<dbReference type="FunFam" id="3.30.70.270:FF:000001">
    <property type="entry name" value="Diguanylate cyclase domain protein"/>
    <property type="match status" value="1"/>
</dbReference>
<feature type="coiled-coil region" evidence="1">
    <location>
        <begin position="399"/>
        <end position="433"/>
    </location>
</feature>
<feature type="transmembrane region" description="Helical" evidence="2">
    <location>
        <begin position="375"/>
        <end position="393"/>
    </location>
</feature>
<dbReference type="InterPro" id="IPR008979">
    <property type="entry name" value="Galactose-bd-like_sf"/>
</dbReference>
<dbReference type="Pfam" id="PF07695">
    <property type="entry name" value="7TMR-DISM_7TM"/>
    <property type="match status" value="1"/>
</dbReference>
<dbReference type="GO" id="GO:0043709">
    <property type="term" value="P:cell adhesion involved in single-species biofilm formation"/>
    <property type="evidence" value="ECO:0007669"/>
    <property type="project" value="TreeGrafter"/>
</dbReference>
<dbReference type="GO" id="GO:1902201">
    <property type="term" value="P:negative regulation of bacterial-type flagellum-dependent cell motility"/>
    <property type="evidence" value="ECO:0007669"/>
    <property type="project" value="TreeGrafter"/>
</dbReference>
<evidence type="ECO:0000256" key="2">
    <source>
        <dbReference type="SAM" id="Phobius"/>
    </source>
</evidence>
<gene>
    <name evidence="4" type="ORF">SAMN05216498_2079</name>
</gene>
<dbReference type="AlphaFoldDB" id="A0A1H0AUA4"/>
<accession>A0A1H0AUA4</accession>
<dbReference type="InterPro" id="IPR043128">
    <property type="entry name" value="Rev_trsase/Diguanyl_cyclase"/>
</dbReference>
<dbReference type="Gene3D" id="2.60.120.260">
    <property type="entry name" value="Galactose-binding domain-like"/>
    <property type="match status" value="1"/>
</dbReference>
<dbReference type="Pfam" id="PF00990">
    <property type="entry name" value="GGDEF"/>
    <property type="match status" value="1"/>
</dbReference>
<feature type="transmembrane region" description="Helical" evidence="2">
    <location>
        <begin position="345"/>
        <end position="363"/>
    </location>
</feature>
<evidence type="ECO:0000313" key="4">
    <source>
        <dbReference type="EMBL" id="SDN37027.1"/>
    </source>
</evidence>
<evidence type="ECO:0000259" key="3">
    <source>
        <dbReference type="PROSITE" id="PS50887"/>
    </source>
</evidence>
<feature type="transmembrane region" description="Helical" evidence="2">
    <location>
        <begin position="292"/>
        <end position="312"/>
    </location>
</feature>
<dbReference type="Proteomes" id="UP000199334">
    <property type="component" value="Unassembled WGS sequence"/>
</dbReference>
<keyword evidence="2" id="KW-0812">Transmembrane</keyword>
<keyword evidence="2" id="KW-1133">Transmembrane helix</keyword>
<evidence type="ECO:0000313" key="5">
    <source>
        <dbReference type="Proteomes" id="UP000199334"/>
    </source>
</evidence>
<dbReference type="PANTHER" id="PTHR45138:SF9">
    <property type="entry name" value="DIGUANYLATE CYCLASE DGCM-RELATED"/>
    <property type="match status" value="1"/>
</dbReference>
<sequence>MKQTKWFVLLGIFVSFGLFWYVNSQDHTIEGRNGEFNLTDEVSSDQDVITLNGEWLFYPNALLSPQEVNQEGYDVRVVEVPHSFTEFEYGTYQTSITLPKQELDQLQSFYIPNLNLAYKVWVNDELLVEEGTVSGSRETTKPGKDSHVIDFYTEEQKVTLTVQVSNFYHRTGGIWSEILFGYHEQIGHQRIMNQSLALVVFGSLLVLWIYYIYLYFKQGRDRYHLFFLLVVLALMVRLSLDGEKFFFDWLPHFPWQWAMRLEYLSFIWIAPLFSFAISYMYPKQANFIYTRIYFIGVIIGSSFILFTPSYVFTEYLTVLQATVLFGVIYIFYVIIKAYRARERHAFINLMGMIVLLLTGLNDAFYYNEWVNTEPILSIGFLIFLFIQTIILAIQHGHVIESFKDSSEELKRLNQQLEEKINERTKALEKSQKELLEKNRFLQKISYLDELTQIPNRRSYINVFEKDISEAKENGESIAVLLIDLDLFKNINDRYGHQMGDACLKILAERLNQHFINIGGFVARYGGEEFVAIVRDLDRNQVLVSAEDLRESILRLKVPGITSEELTVSIGVTYEEQVSTLGNLLVKQADEALYRAKELGRNRVCVYPDDVEGIPG</sequence>
<dbReference type="STRING" id="237069.SAMN05216498_2079"/>
<feature type="transmembrane region" description="Helical" evidence="2">
    <location>
        <begin position="223"/>
        <end position="240"/>
    </location>
</feature>